<reference evidence="12" key="1">
    <citation type="submission" date="2016-12" db="EMBL/GenBank/DDBJ databases">
        <authorList>
            <person name="Rodrigo-Torres L."/>
            <person name="Arahal R.D."/>
            <person name="Lucena T."/>
        </authorList>
    </citation>
    <scope>NUCLEOTIDE SEQUENCE [LARGE SCALE GENOMIC DNA]</scope>
</reference>
<evidence type="ECO:0000256" key="7">
    <source>
        <dbReference type="ARBA" id="ARBA00022779"/>
    </source>
</evidence>
<dbReference type="PANTHER" id="PTHR35091">
    <property type="entry name" value="FLAGELLAR PROTEIN FLIL"/>
    <property type="match status" value="1"/>
</dbReference>
<comment type="subcellular location">
    <subcellularLocation>
        <location evidence="10">Cell inner membrane</location>
    </subcellularLocation>
    <subcellularLocation>
        <location evidence="2">Cell membrane</location>
        <topology evidence="2">Single-pass membrane protein</topology>
    </subcellularLocation>
</comment>
<dbReference type="OrthoDB" id="5815057at2"/>
<evidence type="ECO:0000256" key="5">
    <source>
        <dbReference type="ARBA" id="ARBA00022500"/>
    </source>
</evidence>
<dbReference type="GO" id="GO:0005886">
    <property type="term" value="C:plasma membrane"/>
    <property type="evidence" value="ECO:0007669"/>
    <property type="project" value="UniProtKB-SubCell"/>
</dbReference>
<dbReference type="GO" id="GO:0006935">
    <property type="term" value="P:chemotaxis"/>
    <property type="evidence" value="ECO:0007669"/>
    <property type="project" value="UniProtKB-KW"/>
</dbReference>
<dbReference type="PANTHER" id="PTHR35091:SF2">
    <property type="entry name" value="FLAGELLAR PROTEIN FLIL"/>
    <property type="match status" value="1"/>
</dbReference>
<evidence type="ECO:0000313" key="12">
    <source>
        <dbReference type="Proteomes" id="UP000184600"/>
    </source>
</evidence>
<organism evidence="11 12">
    <name type="scientific">Vibrio quintilis</name>
    <dbReference type="NCBI Taxonomy" id="1117707"/>
    <lineage>
        <taxon>Bacteria</taxon>
        <taxon>Pseudomonadati</taxon>
        <taxon>Pseudomonadota</taxon>
        <taxon>Gammaproteobacteria</taxon>
        <taxon>Vibrionales</taxon>
        <taxon>Vibrionaceae</taxon>
        <taxon>Vibrio</taxon>
    </lineage>
</organism>
<keyword evidence="9 10" id="KW-0472">Membrane</keyword>
<evidence type="ECO:0000256" key="4">
    <source>
        <dbReference type="ARBA" id="ARBA00022475"/>
    </source>
</evidence>
<gene>
    <name evidence="11" type="primary">lafL</name>
    <name evidence="11" type="ORF">VQ7734_01428</name>
</gene>
<dbReference type="GO" id="GO:0071978">
    <property type="term" value="P:bacterial-type flagellum-dependent swarming motility"/>
    <property type="evidence" value="ECO:0007669"/>
    <property type="project" value="TreeGrafter"/>
</dbReference>
<protein>
    <recommendedName>
        <fullName evidence="10">Flagellar protein FliL</fullName>
    </recommendedName>
</protein>
<evidence type="ECO:0000256" key="10">
    <source>
        <dbReference type="RuleBase" id="RU364125"/>
    </source>
</evidence>
<evidence type="ECO:0000256" key="2">
    <source>
        <dbReference type="ARBA" id="ARBA00004162"/>
    </source>
</evidence>
<dbReference type="Pfam" id="PF03748">
    <property type="entry name" value="FliL"/>
    <property type="match status" value="1"/>
</dbReference>
<comment type="function">
    <text evidence="1 10">Controls the rotational direction of flagella during chemotaxis.</text>
</comment>
<keyword evidence="5 10" id="KW-0145">Chemotaxis</keyword>
<dbReference type="GO" id="GO:0009425">
    <property type="term" value="C:bacterial-type flagellum basal body"/>
    <property type="evidence" value="ECO:0007669"/>
    <property type="project" value="InterPro"/>
</dbReference>
<dbReference type="Proteomes" id="UP000184600">
    <property type="component" value="Unassembled WGS sequence"/>
</dbReference>
<dbReference type="STRING" id="1117707.VQ7734_01428"/>
<dbReference type="EMBL" id="FRFG01000016">
    <property type="protein sequence ID" value="SHO55682.1"/>
    <property type="molecule type" value="Genomic_DNA"/>
</dbReference>
<evidence type="ECO:0000256" key="3">
    <source>
        <dbReference type="ARBA" id="ARBA00008281"/>
    </source>
</evidence>
<dbReference type="InterPro" id="IPR005503">
    <property type="entry name" value="FliL"/>
</dbReference>
<dbReference type="AlphaFoldDB" id="A0A1M7YST7"/>
<keyword evidence="4" id="KW-1003">Cell membrane</keyword>
<keyword evidence="11" id="KW-0966">Cell projection</keyword>
<name>A0A1M7YST7_9VIBR</name>
<keyword evidence="6 10" id="KW-0812">Transmembrane</keyword>
<keyword evidence="7 10" id="KW-0283">Flagellar rotation</keyword>
<keyword evidence="12" id="KW-1185">Reference proteome</keyword>
<comment type="similarity">
    <text evidence="3 10">Belongs to the FliL family.</text>
</comment>
<evidence type="ECO:0000256" key="1">
    <source>
        <dbReference type="ARBA" id="ARBA00002254"/>
    </source>
</evidence>
<evidence type="ECO:0000313" key="11">
    <source>
        <dbReference type="EMBL" id="SHO55682.1"/>
    </source>
</evidence>
<dbReference type="RefSeq" id="WP_073580926.1">
    <property type="nucleotide sequence ID" value="NZ_AP024897.1"/>
</dbReference>
<sequence length="162" mass="18340">MTKKQMIILCVMMLITTAVVSGGAVFGGIWYLKQTSGANSSDSFMSVFTKKEDPVSPTPVFHQLDKVVLSVKGEKQQNHFVMLELAVETRHPARIKAIDNYMPLVRNTLIKLFSNKTYADLYGEKALEHLQKEVKQSILMAFEKTEIVRDIDDVLLTKYVVQ</sequence>
<keyword evidence="8 10" id="KW-1133">Transmembrane helix</keyword>
<evidence type="ECO:0000256" key="8">
    <source>
        <dbReference type="ARBA" id="ARBA00022989"/>
    </source>
</evidence>
<keyword evidence="11" id="KW-0969">Cilium</keyword>
<keyword evidence="10" id="KW-0997">Cell inner membrane</keyword>
<feature type="transmembrane region" description="Helical" evidence="10">
    <location>
        <begin position="7"/>
        <end position="32"/>
    </location>
</feature>
<evidence type="ECO:0000256" key="9">
    <source>
        <dbReference type="ARBA" id="ARBA00023136"/>
    </source>
</evidence>
<accession>A0A1M7YST7</accession>
<proteinExistence type="inferred from homology"/>
<keyword evidence="11" id="KW-0282">Flagellum</keyword>
<evidence type="ECO:0000256" key="6">
    <source>
        <dbReference type="ARBA" id="ARBA00022692"/>
    </source>
</evidence>